<sequence length="229" mass="26769">MEEMRPLSYISYKELLELENKKIFQKVIIGNEDIDFSNLIKAVGNSDWVYRGLQYFEKSGELCPFCQQVVPQELAEMIHSFFNDQYDRDVKSLEEAYIEYSHLTVDISNLVYSIIQEKVTGYDYSNISTLFDTLTSKIESNNLMISSKQEELSKVIHIESIYSIVKQINDCIACINKCIDDNNQILKHKKTERERVENEVICYIANSILRTVITEYKKKVDSLRKEKKA</sequence>
<dbReference type="AlphaFoldDB" id="A0A645ERX4"/>
<name>A0A645ERX4_9ZZZZ</name>
<organism evidence="2">
    <name type="scientific">bioreactor metagenome</name>
    <dbReference type="NCBI Taxonomy" id="1076179"/>
    <lineage>
        <taxon>unclassified sequences</taxon>
        <taxon>metagenomes</taxon>
        <taxon>ecological metagenomes</taxon>
    </lineage>
</organism>
<dbReference type="EMBL" id="VSSQ01050683">
    <property type="protein sequence ID" value="MPN04761.1"/>
    <property type="molecule type" value="Genomic_DNA"/>
</dbReference>
<comment type="caution">
    <text evidence="2">The sequence shown here is derived from an EMBL/GenBank/DDBJ whole genome shotgun (WGS) entry which is preliminary data.</text>
</comment>
<accession>A0A645ERX4</accession>
<dbReference type="Pfam" id="PF13166">
    <property type="entry name" value="AAA_13"/>
    <property type="match status" value="1"/>
</dbReference>
<protein>
    <recommendedName>
        <fullName evidence="1">Protein CR006 P-loop domain-containing protein</fullName>
    </recommendedName>
</protein>
<dbReference type="InterPro" id="IPR026866">
    <property type="entry name" value="CR006_AAA"/>
</dbReference>
<proteinExistence type="predicted"/>
<evidence type="ECO:0000259" key="1">
    <source>
        <dbReference type="Pfam" id="PF13166"/>
    </source>
</evidence>
<gene>
    <name evidence="2" type="ORF">SDC9_152008</name>
</gene>
<reference evidence="2" key="1">
    <citation type="submission" date="2019-08" db="EMBL/GenBank/DDBJ databases">
        <authorList>
            <person name="Kucharzyk K."/>
            <person name="Murdoch R.W."/>
            <person name="Higgins S."/>
            <person name="Loffler F."/>
        </authorList>
    </citation>
    <scope>NUCLEOTIDE SEQUENCE</scope>
</reference>
<evidence type="ECO:0000313" key="2">
    <source>
        <dbReference type="EMBL" id="MPN04761.1"/>
    </source>
</evidence>
<feature type="domain" description="Protein CR006 P-loop" evidence="1">
    <location>
        <begin position="2"/>
        <end position="227"/>
    </location>
</feature>